<feature type="region of interest" description="Disordered" evidence="1">
    <location>
        <begin position="447"/>
        <end position="502"/>
    </location>
</feature>
<evidence type="ECO:0000259" key="2">
    <source>
        <dbReference type="SMART" id="SM00343"/>
    </source>
</evidence>
<dbReference type="SUPFAM" id="SSF57756">
    <property type="entry name" value="Retrovirus zinc finger-like domains"/>
    <property type="match status" value="1"/>
</dbReference>
<name>A0A0D3E439_BRAOL</name>
<feature type="compositionally biased region" description="Low complexity" evidence="1">
    <location>
        <begin position="10"/>
        <end position="35"/>
    </location>
</feature>
<protein>
    <recommendedName>
        <fullName evidence="2">CCHC-type domain-containing protein</fullName>
    </recommendedName>
</protein>
<feature type="domain" description="CCHC-type" evidence="2">
    <location>
        <begin position="417"/>
        <end position="433"/>
    </location>
</feature>
<proteinExistence type="predicted"/>
<dbReference type="PANTHER" id="PTHR31286:SF55">
    <property type="entry name" value="DUF4283 DOMAIN-CONTAINING PROTEIN"/>
    <property type="match status" value="1"/>
</dbReference>
<evidence type="ECO:0000313" key="4">
    <source>
        <dbReference type="Proteomes" id="UP000032141"/>
    </source>
</evidence>
<dbReference type="InterPro" id="IPR001878">
    <property type="entry name" value="Znf_CCHC"/>
</dbReference>
<reference evidence="3 4" key="1">
    <citation type="journal article" date="2014" name="Genome Biol.">
        <title>Transcriptome and methylome profiling reveals relics of genome dominance in the mesopolyploid Brassica oleracea.</title>
        <authorList>
            <person name="Parkin I.A."/>
            <person name="Koh C."/>
            <person name="Tang H."/>
            <person name="Robinson S.J."/>
            <person name="Kagale S."/>
            <person name="Clarke W.E."/>
            <person name="Town C.D."/>
            <person name="Nixon J."/>
            <person name="Krishnakumar V."/>
            <person name="Bidwell S.L."/>
            <person name="Denoeud F."/>
            <person name="Belcram H."/>
            <person name="Links M.G."/>
            <person name="Just J."/>
            <person name="Clarke C."/>
            <person name="Bender T."/>
            <person name="Huebert T."/>
            <person name="Mason A.S."/>
            <person name="Pires J.C."/>
            <person name="Barker G."/>
            <person name="Moore J."/>
            <person name="Walley P.G."/>
            <person name="Manoli S."/>
            <person name="Batley J."/>
            <person name="Edwards D."/>
            <person name="Nelson M.N."/>
            <person name="Wang X."/>
            <person name="Paterson A.H."/>
            <person name="King G."/>
            <person name="Bancroft I."/>
            <person name="Chalhoub B."/>
            <person name="Sharpe A.G."/>
        </authorList>
    </citation>
    <scope>NUCLEOTIDE SEQUENCE</scope>
    <source>
        <strain evidence="3 4">cv. TO1000</strain>
    </source>
</reference>
<dbReference type="SMART" id="SM00343">
    <property type="entry name" value="ZnF_C2HC"/>
    <property type="match status" value="2"/>
</dbReference>
<dbReference type="AlphaFoldDB" id="A0A0D3E439"/>
<dbReference type="InterPro" id="IPR036875">
    <property type="entry name" value="Znf_CCHC_sf"/>
</dbReference>
<evidence type="ECO:0000256" key="1">
    <source>
        <dbReference type="SAM" id="MobiDB-lite"/>
    </source>
</evidence>
<dbReference type="HOGENOM" id="CLU_017983_2_1_1"/>
<feature type="compositionally biased region" description="Acidic residues" evidence="1">
    <location>
        <begin position="529"/>
        <end position="547"/>
    </location>
</feature>
<feature type="region of interest" description="Disordered" evidence="1">
    <location>
        <begin position="520"/>
        <end position="561"/>
    </location>
</feature>
<sequence>MTKKKKPKGRSANGSPSVSASSESSRSQSSVPTSSDLAVEVTSDPTDLDLPGVSSLAKTKSQSVVENGAVTATNFDGDFENPSFDHDGAVTATNVDGDLESPVSELLGAVTATNVDGALETLVSETSGAVTATSLDGTIETPASEPSGVVTTTNVDGAHEISASEPSGAVTATLEEGEFVPPVSVTPTMLQTVPVDKTQTSEMEQPRILHSAIDSGSDRAKLAANHWRQFVKTTSQKLDPVGTPFTLESGEACIKIPNSVIEKNKKSWDSFILGQFYEEPPPRGAVHNIIDGQTMFVAKWAPGVQAEKPELTTVPVWLDFTGVPLQFFNRDALKEIAGLVGHPICLHPSTENLTNIEVAKVYTVIDPRKPLPEAVNAQFENGEVVRIQVSSPWLPSLCGHCLKVGHTVSKCPDAPPKCSVCGSVKHSAEECTRLRNGLRKDKAPIASELPIVDLPPPSQVNPVRTRASTEHAQPHRSGGKPNSSKSNSGHSVKQQSSNGSALPSAQKSLIFVDLNATGLSSTRNSTQETDTDLDSGLESSSADEDDPTEKADRFIEGRANPLYPVQVLVE</sequence>
<dbReference type="GO" id="GO:0008270">
    <property type="term" value="F:zinc ion binding"/>
    <property type="evidence" value="ECO:0007669"/>
    <property type="project" value="InterPro"/>
</dbReference>
<organism evidence="3 4">
    <name type="scientific">Brassica oleracea var. oleracea</name>
    <dbReference type="NCBI Taxonomy" id="109376"/>
    <lineage>
        <taxon>Eukaryota</taxon>
        <taxon>Viridiplantae</taxon>
        <taxon>Streptophyta</taxon>
        <taxon>Embryophyta</taxon>
        <taxon>Tracheophyta</taxon>
        <taxon>Spermatophyta</taxon>
        <taxon>Magnoliopsida</taxon>
        <taxon>eudicotyledons</taxon>
        <taxon>Gunneridae</taxon>
        <taxon>Pentapetalae</taxon>
        <taxon>rosids</taxon>
        <taxon>malvids</taxon>
        <taxon>Brassicales</taxon>
        <taxon>Brassicaceae</taxon>
        <taxon>Brassiceae</taxon>
        <taxon>Brassica</taxon>
    </lineage>
</organism>
<feature type="compositionally biased region" description="Polar residues" evidence="1">
    <location>
        <begin position="492"/>
        <end position="502"/>
    </location>
</feature>
<dbReference type="Gramene" id="Bo9g030840.1">
    <property type="protein sequence ID" value="Bo9g030840.1"/>
    <property type="gene ID" value="Bo9g030840"/>
</dbReference>
<dbReference type="InterPro" id="IPR040256">
    <property type="entry name" value="At4g02000-like"/>
</dbReference>
<dbReference type="PANTHER" id="PTHR31286">
    <property type="entry name" value="GLYCINE-RICH CELL WALL STRUCTURAL PROTEIN 1.8-LIKE"/>
    <property type="match status" value="1"/>
</dbReference>
<accession>A0A0D3E439</accession>
<reference evidence="3" key="2">
    <citation type="submission" date="2015-03" db="UniProtKB">
        <authorList>
            <consortium name="EnsemblPlants"/>
        </authorList>
    </citation>
    <scope>IDENTIFICATION</scope>
</reference>
<dbReference type="Proteomes" id="UP000032141">
    <property type="component" value="Chromosome C9"/>
</dbReference>
<evidence type="ECO:0000313" key="3">
    <source>
        <dbReference type="EnsemblPlants" id="Bo9g030840.1"/>
    </source>
</evidence>
<keyword evidence="4" id="KW-1185">Reference proteome</keyword>
<dbReference type="EnsemblPlants" id="Bo9g030840.1">
    <property type="protein sequence ID" value="Bo9g030840.1"/>
    <property type="gene ID" value="Bo9g030840"/>
</dbReference>
<feature type="domain" description="CCHC-type" evidence="2">
    <location>
        <begin position="397"/>
        <end position="413"/>
    </location>
</feature>
<feature type="compositionally biased region" description="Low complexity" evidence="1">
    <location>
        <begin position="479"/>
        <end position="491"/>
    </location>
</feature>
<feature type="region of interest" description="Disordered" evidence="1">
    <location>
        <begin position="1"/>
        <end position="62"/>
    </location>
</feature>
<dbReference type="eggNOG" id="KOG1075">
    <property type="taxonomic scope" value="Eukaryota"/>
</dbReference>
<dbReference type="Gene3D" id="4.10.60.10">
    <property type="entry name" value="Zinc finger, CCHC-type"/>
    <property type="match status" value="1"/>
</dbReference>
<dbReference type="GO" id="GO:0003676">
    <property type="term" value="F:nucleic acid binding"/>
    <property type="evidence" value="ECO:0007669"/>
    <property type="project" value="InterPro"/>
</dbReference>